<sequence length="171" mass="19558">MRTLLYSAAVLWLARSADSPSRILITARVGSSAVLPCDCSEIMPSHSPHIKWRTYTELVFERLGEEHYEGEGYEDRVDVPEDKLKKGNCSLVIKNIRPEDAGVYQSYLVVKRSKRSIPTKWEFIQRVELSVEETREELFKGTSPAHNDAGMKFPDVRISILCLLSIILYLR</sequence>
<evidence type="ECO:0000256" key="3">
    <source>
        <dbReference type="ARBA" id="ARBA00022692"/>
    </source>
</evidence>
<name>A0A8T2MHZ7_ASTMX</name>
<evidence type="ECO:0000256" key="11">
    <source>
        <dbReference type="SAM" id="SignalP"/>
    </source>
</evidence>
<evidence type="ECO:0000256" key="6">
    <source>
        <dbReference type="ARBA" id="ARBA00023136"/>
    </source>
</evidence>
<keyword evidence="7" id="KW-1015">Disulfide bond</keyword>
<evidence type="ECO:0000256" key="5">
    <source>
        <dbReference type="ARBA" id="ARBA00022989"/>
    </source>
</evidence>
<accession>A0A8T2MHZ7</accession>
<keyword evidence="9" id="KW-0325">Glycoprotein</keyword>
<evidence type="ECO:0000256" key="7">
    <source>
        <dbReference type="ARBA" id="ARBA00023157"/>
    </source>
</evidence>
<dbReference type="Gene3D" id="2.60.40.10">
    <property type="entry name" value="Immunoglobulins"/>
    <property type="match status" value="1"/>
</dbReference>
<keyword evidence="2" id="KW-1003">Cell membrane</keyword>
<dbReference type="PANTHER" id="PTHR25466:SF11">
    <property type="entry name" value="GALECTIN 17-RELATED"/>
    <property type="match status" value="1"/>
</dbReference>
<keyword evidence="4 11" id="KW-0732">Signal</keyword>
<evidence type="ECO:0000313" key="13">
    <source>
        <dbReference type="EMBL" id="KAG9281442.1"/>
    </source>
</evidence>
<evidence type="ECO:0000259" key="12">
    <source>
        <dbReference type="PROSITE" id="PS50835"/>
    </source>
</evidence>
<dbReference type="GO" id="GO:0007166">
    <property type="term" value="P:cell surface receptor signaling pathway"/>
    <property type="evidence" value="ECO:0007669"/>
    <property type="project" value="TreeGrafter"/>
</dbReference>
<keyword evidence="6" id="KW-0472">Membrane</keyword>
<dbReference type="SUPFAM" id="SSF48726">
    <property type="entry name" value="Immunoglobulin"/>
    <property type="match status" value="1"/>
</dbReference>
<dbReference type="GO" id="GO:0009897">
    <property type="term" value="C:external side of plasma membrane"/>
    <property type="evidence" value="ECO:0007669"/>
    <property type="project" value="TreeGrafter"/>
</dbReference>
<protein>
    <recommendedName>
        <fullName evidence="12">Ig-like domain-containing protein</fullName>
    </recommendedName>
</protein>
<dbReference type="InterPro" id="IPR051713">
    <property type="entry name" value="T-cell_Activation_Regulation"/>
</dbReference>
<dbReference type="GO" id="GO:0071222">
    <property type="term" value="P:cellular response to lipopolysaccharide"/>
    <property type="evidence" value="ECO:0007669"/>
    <property type="project" value="TreeGrafter"/>
</dbReference>
<dbReference type="EMBL" id="JAICCE010000002">
    <property type="protein sequence ID" value="KAG9281442.1"/>
    <property type="molecule type" value="Genomic_DNA"/>
</dbReference>
<evidence type="ECO:0000256" key="1">
    <source>
        <dbReference type="ARBA" id="ARBA00004251"/>
    </source>
</evidence>
<keyword evidence="8" id="KW-0675">Receptor</keyword>
<feature type="signal peptide" evidence="11">
    <location>
        <begin position="1"/>
        <end position="16"/>
    </location>
</feature>
<dbReference type="Proteomes" id="UP000752171">
    <property type="component" value="Unassembled WGS sequence"/>
</dbReference>
<dbReference type="InterPro" id="IPR007110">
    <property type="entry name" value="Ig-like_dom"/>
</dbReference>
<evidence type="ECO:0000313" key="14">
    <source>
        <dbReference type="Proteomes" id="UP000752171"/>
    </source>
</evidence>
<proteinExistence type="predicted"/>
<dbReference type="InterPro" id="IPR013106">
    <property type="entry name" value="Ig_V-set"/>
</dbReference>
<organism evidence="13 14">
    <name type="scientific">Astyanax mexicanus</name>
    <name type="common">Blind cave fish</name>
    <name type="synonym">Astyanax fasciatus mexicanus</name>
    <dbReference type="NCBI Taxonomy" id="7994"/>
    <lineage>
        <taxon>Eukaryota</taxon>
        <taxon>Metazoa</taxon>
        <taxon>Chordata</taxon>
        <taxon>Craniata</taxon>
        <taxon>Vertebrata</taxon>
        <taxon>Euteleostomi</taxon>
        <taxon>Actinopterygii</taxon>
        <taxon>Neopterygii</taxon>
        <taxon>Teleostei</taxon>
        <taxon>Ostariophysi</taxon>
        <taxon>Characiformes</taxon>
        <taxon>Characoidei</taxon>
        <taxon>Acestrorhamphidae</taxon>
        <taxon>Acestrorhamphinae</taxon>
        <taxon>Astyanax</taxon>
    </lineage>
</organism>
<evidence type="ECO:0000256" key="10">
    <source>
        <dbReference type="ARBA" id="ARBA00023319"/>
    </source>
</evidence>
<evidence type="ECO:0000256" key="8">
    <source>
        <dbReference type="ARBA" id="ARBA00023170"/>
    </source>
</evidence>
<dbReference type="Pfam" id="PF07686">
    <property type="entry name" value="V-set"/>
    <property type="match status" value="1"/>
</dbReference>
<evidence type="ECO:0000256" key="9">
    <source>
        <dbReference type="ARBA" id="ARBA00023180"/>
    </source>
</evidence>
<dbReference type="AlphaFoldDB" id="A0A8T2MHZ7"/>
<feature type="chain" id="PRO_5035938261" description="Ig-like domain-containing protein" evidence="11">
    <location>
        <begin position="17"/>
        <end position="171"/>
    </location>
</feature>
<keyword evidence="10" id="KW-0393">Immunoglobulin domain</keyword>
<dbReference type="GO" id="GO:0031295">
    <property type="term" value="P:T cell costimulation"/>
    <property type="evidence" value="ECO:0007669"/>
    <property type="project" value="TreeGrafter"/>
</dbReference>
<dbReference type="GO" id="GO:0006955">
    <property type="term" value="P:immune response"/>
    <property type="evidence" value="ECO:0007669"/>
    <property type="project" value="TreeGrafter"/>
</dbReference>
<dbReference type="SMART" id="SM00409">
    <property type="entry name" value="IG"/>
    <property type="match status" value="1"/>
</dbReference>
<feature type="domain" description="Ig-like" evidence="12">
    <location>
        <begin position="20"/>
        <end position="104"/>
    </location>
</feature>
<evidence type="ECO:0000256" key="4">
    <source>
        <dbReference type="ARBA" id="ARBA00022729"/>
    </source>
</evidence>
<dbReference type="InterPro" id="IPR003599">
    <property type="entry name" value="Ig_sub"/>
</dbReference>
<dbReference type="PROSITE" id="PS50835">
    <property type="entry name" value="IG_LIKE"/>
    <property type="match status" value="1"/>
</dbReference>
<dbReference type="PANTHER" id="PTHR25466">
    <property type="entry name" value="T-LYMPHOCYTE ACTIVATION ANTIGEN"/>
    <property type="match status" value="1"/>
</dbReference>
<evidence type="ECO:0000256" key="2">
    <source>
        <dbReference type="ARBA" id="ARBA00022475"/>
    </source>
</evidence>
<dbReference type="GO" id="GO:0042130">
    <property type="term" value="P:negative regulation of T cell proliferation"/>
    <property type="evidence" value="ECO:0007669"/>
    <property type="project" value="TreeGrafter"/>
</dbReference>
<reference evidence="13 14" key="1">
    <citation type="submission" date="2021-07" db="EMBL/GenBank/DDBJ databases">
        <authorList>
            <person name="Imarazene B."/>
            <person name="Zahm M."/>
            <person name="Klopp C."/>
            <person name="Cabau C."/>
            <person name="Beille S."/>
            <person name="Jouanno E."/>
            <person name="Castinel A."/>
            <person name="Lluch J."/>
            <person name="Gil L."/>
            <person name="Kuchtly C."/>
            <person name="Lopez Roques C."/>
            <person name="Donnadieu C."/>
            <person name="Parrinello H."/>
            <person name="Journot L."/>
            <person name="Du K."/>
            <person name="Schartl M."/>
            <person name="Retaux S."/>
            <person name="Guiguen Y."/>
        </authorList>
    </citation>
    <scope>NUCLEOTIDE SEQUENCE [LARGE SCALE GENOMIC DNA]</scope>
    <source>
        <strain evidence="13">Pach_M1</strain>
        <tissue evidence="13">Testis</tissue>
    </source>
</reference>
<dbReference type="InterPro" id="IPR036179">
    <property type="entry name" value="Ig-like_dom_sf"/>
</dbReference>
<gene>
    <name evidence="13" type="ORF">AMEX_G4285</name>
</gene>
<dbReference type="GO" id="GO:0042102">
    <property type="term" value="P:positive regulation of T cell proliferation"/>
    <property type="evidence" value="ECO:0007669"/>
    <property type="project" value="TreeGrafter"/>
</dbReference>
<comment type="caution">
    <text evidence="13">The sequence shown here is derived from an EMBL/GenBank/DDBJ whole genome shotgun (WGS) entry which is preliminary data.</text>
</comment>
<keyword evidence="3" id="KW-0812">Transmembrane</keyword>
<comment type="subcellular location">
    <subcellularLocation>
        <location evidence="1">Cell membrane</location>
        <topology evidence="1">Single-pass type I membrane protein</topology>
    </subcellularLocation>
</comment>
<keyword evidence="5" id="KW-1133">Transmembrane helix</keyword>
<dbReference type="InterPro" id="IPR013783">
    <property type="entry name" value="Ig-like_fold"/>
</dbReference>